<keyword evidence="3" id="KW-0238">DNA-binding</keyword>
<dbReference type="PROSITE" id="PS50994">
    <property type="entry name" value="INTEGRASE"/>
    <property type="match status" value="1"/>
</dbReference>
<dbReference type="Pfam" id="PF00665">
    <property type="entry name" value="rve"/>
    <property type="match status" value="1"/>
</dbReference>
<evidence type="ECO:0000256" key="2">
    <source>
        <dbReference type="ARBA" id="ARBA00022578"/>
    </source>
</evidence>
<dbReference type="InterPro" id="IPR017894">
    <property type="entry name" value="HTH_IS21_transposase_type"/>
</dbReference>
<gene>
    <name evidence="7" type="primary">istA</name>
    <name evidence="7" type="ORF">KQ486_09170</name>
</gene>
<name>A0ABS6GQ33_9BACI</name>
<feature type="domain" description="Integrase catalytic" evidence="6">
    <location>
        <begin position="119"/>
        <end position="295"/>
    </location>
</feature>
<dbReference type="Proteomes" id="UP000812672">
    <property type="component" value="Unassembled WGS sequence"/>
</dbReference>
<dbReference type="NCBIfam" id="NF033546">
    <property type="entry name" value="transpos_IS21"/>
    <property type="match status" value="1"/>
</dbReference>
<evidence type="ECO:0000313" key="7">
    <source>
        <dbReference type="EMBL" id="MBU6081193.1"/>
    </source>
</evidence>
<keyword evidence="8" id="KW-1185">Reference proteome</keyword>
<dbReference type="InterPro" id="IPR001584">
    <property type="entry name" value="Integrase_cat-core"/>
</dbReference>
<evidence type="ECO:0000259" key="6">
    <source>
        <dbReference type="PROSITE" id="PS50994"/>
    </source>
</evidence>
<evidence type="ECO:0000256" key="3">
    <source>
        <dbReference type="ARBA" id="ARBA00023125"/>
    </source>
</evidence>
<keyword evidence="2" id="KW-0815">Transposition</keyword>
<dbReference type="PANTHER" id="PTHR35004:SF6">
    <property type="entry name" value="TRANSPOSASE"/>
    <property type="match status" value="1"/>
</dbReference>
<reference evidence="7 8" key="1">
    <citation type="journal article" date="2011" name="Int. J. Syst. Evol. Microbiol.">
        <title>Allobacillus halotolerans gen. nov., sp. nov. isolated from shrimp paste.</title>
        <authorList>
            <person name="Sheu S.Y."/>
            <person name="Arun A.B."/>
            <person name="Jiang S.R."/>
            <person name="Young C.C."/>
            <person name="Chen W.M."/>
        </authorList>
    </citation>
    <scope>NUCLEOTIDE SEQUENCE [LARGE SCALE GENOMIC DNA]</scope>
    <source>
        <strain evidence="7 8">LMG 24826</strain>
    </source>
</reference>
<organism evidence="7 8">
    <name type="scientific">Allobacillus halotolerans</name>
    <dbReference type="NCBI Taxonomy" id="570278"/>
    <lineage>
        <taxon>Bacteria</taxon>
        <taxon>Bacillati</taxon>
        <taxon>Bacillota</taxon>
        <taxon>Bacilli</taxon>
        <taxon>Bacillales</taxon>
        <taxon>Bacillaceae</taxon>
        <taxon>Allobacillus</taxon>
    </lineage>
</organism>
<comment type="caution">
    <text evidence="7">The sequence shown here is derived from an EMBL/GenBank/DDBJ whole genome shotgun (WGS) entry which is preliminary data.</text>
</comment>
<accession>A0ABS6GQ33</accession>
<protein>
    <submittedName>
        <fullName evidence="7">IS21 family transposase</fullName>
    </submittedName>
</protein>
<evidence type="ECO:0000313" key="8">
    <source>
        <dbReference type="Proteomes" id="UP000812672"/>
    </source>
</evidence>
<dbReference type="InterPro" id="IPR010332">
    <property type="entry name" value="ATPase_terminase-su_N"/>
</dbReference>
<dbReference type="RefSeq" id="WP_216687448.1">
    <property type="nucleotide sequence ID" value="NZ_CAUPKR010000010.1"/>
</dbReference>
<evidence type="ECO:0000256" key="1">
    <source>
        <dbReference type="ARBA" id="ARBA00009277"/>
    </source>
</evidence>
<sequence>MILKVHQLKMQGFKVAEIARKCSLSRTTVYEYLEKELHEAFEWVELLKTRKRKLDPYREHILSWLKEHPDLSASQIQDWLEERCSFKDVGDSTVRTYFRELREQYHIPKTLTYRSYEAIEELPKGKQMQVDFGEMKVQTVDKRWKKLYTIAFVLSHSRYKYSEWQEHPFTTRDVIRCHENAFEYYGGVTEEIVYDQDKLMTVSENGGDIIYTEEFQAYKQERGFSVYLCRAADPESKGKVENVVKFIKRNFAKNRIFYQLETWNEQCLAWLDRKGNYQVHNTIKKRPVEVFAVEKPHLRKVSSILSFESNSNSSISRTVHKDNIIKYKSNRYSLPLGTYKPHSENKVYVSIDQNELIITKEPGGEPLATHPLSHGIGQLIKNTDHSRDKTKGIQAYMYTVIEVFEDSEKIGVFLEEIHLRYPRYIRDQLQLIKKAANDYKPFIQQALDKCIEQKLWSANDLRDLAEHFEKIKKDKTFPSSTDIPVKGLPLEKMRVTASTRELDGYLKILGGV</sequence>
<keyword evidence="4" id="KW-0233">DNA recombination</keyword>
<feature type="domain" description="HTH IS21-type" evidence="5">
    <location>
        <begin position="1"/>
        <end position="65"/>
    </location>
</feature>
<dbReference type="PANTHER" id="PTHR35004">
    <property type="entry name" value="TRANSPOSASE RV3428C-RELATED"/>
    <property type="match status" value="1"/>
</dbReference>
<comment type="similarity">
    <text evidence="1">Belongs to the transposase IS21/IS408/IS1162 family.</text>
</comment>
<evidence type="ECO:0000256" key="4">
    <source>
        <dbReference type="ARBA" id="ARBA00023172"/>
    </source>
</evidence>
<dbReference type="Pfam" id="PF06056">
    <property type="entry name" value="Terminase_5"/>
    <property type="match status" value="1"/>
</dbReference>
<dbReference type="EMBL" id="JAHLZF010000012">
    <property type="protein sequence ID" value="MBU6081193.1"/>
    <property type="molecule type" value="Genomic_DNA"/>
</dbReference>
<evidence type="ECO:0000259" key="5">
    <source>
        <dbReference type="PROSITE" id="PS50531"/>
    </source>
</evidence>
<proteinExistence type="inferred from homology"/>
<dbReference type="PROSITE" id="PS50531">
    <property type="entry name" value="HTH_IS21"/>
    <property type="match status" value="1"/>
</dbReference>